<evidence type="ECO:0000256" key="4">
    <source>
        <dbReference type="ARBA" id="ARBA00022737"/>
    </source>
</evidence>
<dbReference type="Proteomes" id="UP000324767">
    <property type="component" value="Unassembled WGS sequence"/>
</dbReference>
<dbReference type="Pfam" id="PF26200">
    <property type="entry name" value="Rcat_RNF216"/>
    <property type="match status" value="1"/>
</dbReference>
<evidence type="ECO:0000256" key="2">
    <source>
        <dbReference type="ARBA" id="ARBA00022679"/>
    </source>
</evidence>
<keyword evidence="2" id="KW-0808">Transferase</keyword>
<protein>
    <recommendedName>
        <fullName evidence="9">RING-type domain-containing protein</fullName>
    </recommendedName>
</protein>
<dbReference type="EMBL" id="VXIT01000016">
    <property type="protein sequence ID" value="KAA6407660.1"/>
    <property type="molecule type" value="Genomic_DNA"/>
</dbReference>
<dbReference type="GO" id="GO:0016740">
    <property type="term" value="F:transferase activity"/>
    <property type="evidence" value="ECO:0007669"/>
    <property type="project" value="UniProtKB-KW"/>
</dbReference>
<comment type="caution">
    <text evidence="10">The sequence shown here is derived from an EMBL/GenBank/DDBJ whole genome shotgun (WGS) entry which is preliminary data.</text>
</comment>
<evidence type="ECO:0000256" key="3">
    <source>
        <dbReference type="ARBA" id="ARBA00022723"/>
    </source>
</evidence>
<evidence type="ECO:0000313" key="10">
    <source>
        <dbReference type="EMBL" id="KAA6407660.1"/>
    </source>
</evidence>
<evidence type="ECO:0000259" key="9">
    <source>
        <dbReference type="PROSITE" id="PS51873"/>
    </source>
</evidence>
<dbReference type="PANTHER" id="PTHR22770:SF47">
    <property type="entry name" value="E3 UBIQUITIN-PROTEIN LIGASE RNF216"/>
    <property type="match status" value="1"/>
</dbReference>
<keyword evidence="4" id="KW-0677">Repeat</keyword>
<reference evidence="10 11" key="1">
    <citation type="submission" date="2019-09" db="EMBL/GenBank/DDBJ databases">
        <title>The hologenome of the rock-dwelling lichen Lasallia pustulata.</title>
        <authorList>
            <person name="Greshake Tzovaras B."/>
            <person name="Segers F."/>
            <person name="Bicker A."/>
            <person name="Dal Grande F."/>
            <person name="Otte J."/>
            <person name="Hankeln T."/>
            <person name="Schmitt I."/>
            <person name="Ebersberger I."/>
        </authorList>
    </citation>
    <scope>NUCLEOTIDE SEQUENCE [LARGE SCALE GENOMIC DNA]</scope>
    <source>
        <strain evidence="10">A1-1</strain>
    </source>
</reference>
<evidence type="ECO:0000256" key="6">
    <source>
        <dbReference type="ARBA" id="ARBA00022786"/>
    </source>
</evidence>
<feature type="region of interest" description="Disordered" evidence="8">
    <location>
        <begin position="295"/>
        <end position="323"/>
    </location>
</feature>
<sequence>MLLSLPFRVRSALRKTHRPHISFLTSRAAHVGSRTMAPSREVIEIEDSSEYDDEDAFSPELLNLDDFDNGELGYGVDPAYYGFGDNGDAPIRQNFVPDLPTQQAPSFEECLGRVVEVYPDICHDHIRQLYDTQVLAFVPQAGLSPQDQISQLLILQILDTDKYPKESDRRKELKRKRSVTLDSDEEDAATWTAVERAAYPDEYSKQACKALSEEFSRIPRTFIDSKFRESRRLYTTYLALEQAERTYDQARNPPYQRLKCKRMGVLGPITRLTQPSDDADALAYGVEELRREIHAARKKRRKDDDKRQLQKAKEDAEAAEDAEYERSGDVMECQCCFSSTPFHKATHCSGDEPHFFCLECAKNYAASELGKQKWKLSCMDGSGCEAEFDRAQKLRFLDEKTFQTFERLEQQAAIKQAEMEGLASCPFCDFAAICPPVKVDREFRCRNPECEKVSCRLCEAESHIPLTCEEFKKENGVSERHAVEEAMTAALIRECPKCKKKFVKDYGCNKMSCDTPGCKTLICYACGKDVTAVGYKHFSEPSAVSRGKCLLHDDTEKRHKEDVERAEKKAREKVRAENPHLTDTDLEIKMSDAAKSPAAANRMHGVNLYAQQHGRPPMAYGLPQAEAEAHVMHAAMVNNLQQVQQVQQMHQLRNFHRAAAVMNWPRLGVHNPPGLDMNQYHQLQQPDPFVAGPFPQAQQAPFDPAARHLPMNVPPPVAMGAAPFPAYGDQQQQNRLNQRDRFGAANRRHDLDRAG</sequence>
<feature type="compositionally biased region" description="Basic and acidic residues" evidence="8">
    <location>
        <begin position="302"/>
        <end position="316"/>
    </location>
</feature>
<dbReference type="Gene3D" id="1.20.120.1750">
    <property type="match status" value="1"/>
</dbReference>
<organism evidence="10 11">
    <name type="scientific">Lasallia pustulata</name>
    <dbReference type="NCBI Taxonomy" id="136370"/>
    <lineage>
        <taxon>Eukaryota</taxon>
        <taxon>Fungi</taxon>
        <taxon>Dikarya</taxon>
        <taxon>Ascomycota</taxon>
        <taxon>Pezizomycotina</taxon>
        <taxon>Lecanoromycetes</taxon>
        <taxon>OSLEUM clade</taxon>
        <taxon>Umbilicariomycetidae</taxon>
        <taxon>Umbilicariales</taxon>
        <taxon>Umbilicariaceae</taxon>
        <taxon>Lasallia</taxon>
    </lineage>
</organism>
<feature type="compositionally biased region" description="Basic and acidic residues" evidence="8">
    <location>
        <begin position="737"/>
        <end position="755"/>
    </location>
</feature>
<dbReference type="Pfam" id="PF26191">
    <property type="entry name" value="RING-HC_RBR_RNF216"/>
    <property type="match status" value="1"/>
</dbReference>
<dbReference type="CDD" id="cd20353">
    <property type="entry name" value="Rcat_RBR_RNF216"/>
    <property type="match status" value="1"/>
</dbReference>
<evidence type="ECO:0000256" key="5">
    <source>
        <dbReference type="ARBA" id="ARBA00022771"/>
    </source>
</evidence>
<feature type="domain" description="RING-type" evidence="9">
    <location>
        <begin position="329"/>
        <end position="548"/>
    </location>
</feature>
<evidence type="ECO:0000256" key="8">
    <source>
        <dbReference type="SAM" id="MobiDB-lite"/>
    </source>
</evidence>
<dbReference type="PROSITE" id="PS51873">
    <property type="entry name" value="TRIAD"/>
    <property type="match status" value="1"/>
</dbReference>
<gene>
    <name evidence="10" type="ORF">FRX48_08498</name>
</gene>
<dbReference type="CDD" id="cd16630">
    <property type="entry name" value="RING-HC_RBR_RNF216"/>
    <property type="match status" value="1"/>
</dbReference>
<name>A0A5M8PFI3_9LECA</name>
<dbReference type="GO" id="GO:0008270">
    <property type="term" value="F:zinc ion binding"/>
    <property type="evidence" value="ECO:0007669"/>
    <property type="project" value="UniProtKB-KW"/>
</dbReference>
<keyword evidence="7" id="KW-0862">Zinc</keyword>
<accession>A0A5M8PFI3</accession>
<dbReference type="SUPFAM" id="SSF57850">
    <property type="entry name" value="RING/U-box"/>
    <property type="match status" value="1"/>
</dbReference>
<dbReference type="CDD" id="cd20339">
    <property type="entry name" value="BRcat_RBR_RNF216"/>
    <property type="match status" value="1"/>
</dbReference>
<keyword evidence="6" id="KW-0833">Ubl conjugation pathway</keyword>
<dbReference type="OrthoDB" id="10009520at2759"/>
<keyword evidence="5" id="KW-0863">Zinc-finger</keyword>
<feature type="region of interest" description="Disordered" evidence="8">
    <location>
        <begin position="716"/>
        <end position="755"/>
    </location>
</feature>
<evidence type="ECO:0000313" key="11">
    <source>
        <dbReference type="Proteomes" id="UP000324767"/>
    </source>
</evidence>
<dbReference type="PANTHER" id="PTHR22770">
    <property type="entry name" value="UBIQUITIN CONJUGATING ENZYME 7 INTERACTING PROTEIN-RELATED"/>
    <property type="match status" value="1"/>
</dbReference>
<dbReference type="AlphaFoldDB" id="A0A5M8PFI3"/>
<comment type="pathway">
    <text evidence="1">Protein modification; protein ubiquitination.</text>
</comment>
<evidence type="ECO:0000256" key="1">
    <source>
        <dbReference type="ARBA" id="ARBA00004906"/>
    </source>
</evidence>
<dbReference type="InterPro" id="IPR047544">
    <property type="entry name" value="RING-HC_RBR_RNF216"/>
</dbReference>
<dbReference type="InterPro" id="IPR047546">
    <property type="entry name" value="Rcat_RBR_RNF216"/>
</dbReference>
<dbReference type="InterPro" id="IPR047545">
    <property type="entry name" value="BRcat_RBR_RNF216"/>
</dbReference>
<dbReference type="InterPro" id="IPR044066">
    <property type="entry name" value="TRIAD_supradom"/>
</dbReference>
<dbReference type="InterPro" id="IPR051628">
    <property type="entry name" value="LUBAC_E3_Ligases"/>
</dbReference>
<proteinExistence type="predicted"/>
<evidence type="ECO:0000256" key="7">
    <source>
        <dbReference type="ARBA" id="ARBA00022833"/>
    </source>
</evidence>
<keyword evidence="3" id="KW-0479">Metal-binding</keyword>